<dbReference type="Pfam" id="PF21426">
    <property type="entry name" value="GBS104-like_Ig"/>
    <property type="match status" value="1"/>
</dbReference>
<evidence type="ECO:0000259" key="3">
    <source>
        <dbReference type="PROSITE" id="PS50234"/>
    </source>
</evidence>
<dbReference type="PROSITE" id="PS50234">
    <property type="entry name" value="VWFA"/>
    <property type="match status" value="1"/>
</dbReference>
<dbReference type="EMBL" id="RYZS01000001">
    <property type="protein sequence ID" value="RVU94208.1"/>
    <property type="molecule type" value="Genomic_DNA"/>
</dbReference>
<dbReference type="Gene3D" id="2.60.40.10">
    <property type="entry name" value="Immunoglobulins"/>
    <property type="match status" value="2"/>
</dbReference>
<gene>
    <name evidence="4" type="ORF">EK398_04760</name>
</gene>
<dbReference type="InterPro" id="IPR049319">
    <property type="entry name" value="GBS104-like_Ig"/>
</dbReference>
<protein>
    <submittedName>
        <fullName evidence="4">VWA domain-containing protein</fullName>
    </submittedName>
</protein>
<dbReference type="SUPFAM" id="SSF53300">
    <property type="entry name" value="vWA-like"/>
    <property type="match status" value="1"/>
</dbReference>
<dbReference type="Gene3D" id="3.40.50.410">
    <property type="entry name" value="von Willebrand factor, type A domain"/>
    <property type="match status" value="1"/>
</dbReference>
<feature type="region of interest" description="Disordered" evidence="1">
    <location>
        <begin position="162"/>
        <end position="191"/>
    </location>
</feature>
<feature type="transmembrane region" description="Helical" evidence="2">
    <location>
        <begin position="1057"/>
        <end position="1078"/>
    </location>
</feature>
<evidence type="ECO:0000313" key="4">
    <source>
        <dbReference type="EMBL" id="RVU94208.1"/>
    </source>
</evidence>
<evidence type="ECO:0000256" key="1">
    <source>
        <dbReference type="SAM" id="MobiDB-lite"/>
    </source>
</evidence>
<evidence type="ECO:0000313" key="5">
    <source>
        <dbReference type="Proteomes" id="UP000288388"/>
    </source>
</evidence>
<keyword evidence="2" id="KW-0812">Transmembrane</keyword>
<evidence type="ECO:0000256" key="2">
    <source>
        <dbReference type="SAM" id="Phobius"/>
    </source>
</evidence>
<sequence>MKKSNFLIVILLFFSLIVDASLALMPAHAEKEEIKLVDENFFKLSYMCEEEKDTVHWQVKYKCQSEEGEQQRLKFRLTDEKDKTIDYPKLDNLIERDGWLIERTFSKKTEGQLTFKRNHSTKKLRLYVQVDQQKKADKNNKDIEIQKDILERTEPFILEYGKTQKKTATTDSSERKKETRMSSVSSEEFIGPKINEKKSRNFLMSPASNGSSLMYRSSYQNKEPSYKEDAGKYPEFSWQPAGQTNVINHQGGLSNQIGWEHEGNWNVERDDFSKSYIKYGDDADNANIQIRKYAQETDQPDEFKIKLNIRGNTTYKPGVDIVFLLDNSQSMISNSDIRPGDANRKDNANAAFEKIVDELKKINEPTAENIRIGAEIFSDYSRYQSWGGNDTSQKRKFKLSKNPDDWDDMVREYKRATSNGVTFTQRGLQEAKDIFDASPSSDRHKLLFVLTDGAPNRSWTTSDRGITNLEMFPDLKYFTNFNKGSKPNYNAGSSLHSNTERMTTSISPAYNGVINSHITTTNSTAMDLKNSGIEIHTIALKLMINYLEENIPNVRENQIRGLYKMSTKKANATNNPLEDNASDFHFYDVSNGDDLLSYFKNWYETIIRTVDKGVVTDPLGDMVVLVPGSQSVRQIENGAPLFEAGAEPNILLENKDRQIKVDNLNLSRNQEIEIEYKVRLKTEDASFVSDRWYPTNGRTTLEPTPERTTDLLDFGVPSVRYQKKNFVIPVKKVWLDEHQGTDDYWGLRPDKVTATLQRLNGSNWVDVETKNLNEDNNWEENFSAVEGGADNTYRVVETTRVKGYKAPVINQSTFTSENIINGGIEITNELLKENYQFSKCMEDGNTVLGQDKPKFSVKRKSDNKELARNLEPNANGKVMIPDVAIGLYFVKETYVPIGYKEMAEFEVSVTENNPPTSLIFKVNDRTEDHQAINELKDFSLKVEKIDSEDNPLTGAVFKLVGPNYEQTINTGSVFNFNNLRPGVYTLTEMDNPKGYKRIQDPIGFEIGVDGKVTVNNHPNVSGSGGINGGNNTISLKVTNEKVKLGTLPRTGNYGIKGLFLIASILTIVGVVIAGIYLYKDIKELTRNTRKMNGQ</sequence>
<keyword evidence="2" id="KW-1133">Transmembrane helix</keyword>
<dbReference type="AlphaFoldDB" id="A0A437UKU6"/>
<dbReference type="InterPro" id="IPR036465">
    <property type="entry name" value="vWFA_dom_sf"/>
</dbReference>
<dbReference type="CDD" id="cd00198">
    <property type="entry name" value="vWFA"/>
    <property type="match status" value="1"/>
</dbReference>
<dbReference type="Pfam" id="PF05738">
    <property type="entry name" value="Cna_B"/>
    <property type="match status" value="1"/>
</dbReference>
<dbReference type="InterPro" id="IPR002035">
    <property type="entry name" value="VWF_A"/>
</dbReference>
<feature type="domain" description="VWFA" evidence="3">
    <location>
        <begin position="320"/>
        <end position="606"/>
    </location>
</feature>
<keyword evidence="2" id="KW-0472">Membrane</keyword>
<dbReference type="InterPro" id="IPR041033">
    <property type="entry name" value="SpaA_PFL_dom_1"/>
</dbReference>
<dbReference type="Gene3D" id="2.60.40.2110">
    <property type="match status" value="1"/>
</dbReference>
<reference evidence="4 5" key="1">
    <citation type="submission" date="2018-12" db="EMBL/GenBank/DDBJ databases">
        <title>A novel vanA-carrying plasmid in a clinical isolate of Enterococcus avium.</title>
        <authorList>
            <person name="Bernasconi O.J."/>
            <person name="Luzzaro F."/>
            <person name="Endimiani A."/>
        </authorList>
    </citation>
    <scope>NUCLEOTIDE SEQUENCE [LARGE SCALE GENOMIC DNA]</scope>
    <source>
        <strain evidence="4 5">LC0559/18</strain>
    </source>
</reference>
<dbReference type="Proteomes" id="UP000288388">
    <property type="component" value="Unassembled WGS sequence"/>
</dbReference>
<dbReference type="Gene3D" id="2.60.40.1140">
    <property type="entry name" value="Collagen-binding surface protein Cna, B-type domain"/>
    <property type="match status" value="1"/>
</dbReference>
<name>A0A437UKU6_ENTAV</name>
<organism evidence="4 5">
    <name type="scientific">Enterococcus avium</name>
    <name type="common">Streptococcus avium</name>
    <dbReference type="NCBI Taxonomy" id="33945"/>
    <lineage>
        <taxon>Bacteria</taxon>
        <taxon>Bacillati</taxon>
        <taxon>Bacillota</taxon>
        <taxon>Bacilli</taxon>
        <taxon>Lactobacillales</taxon>
        <taxon>Enterococcaceae</taxon>
        <taxon>Enterococcus</taxon>
    </lineage>
</organism>
<proteinExistence type="predicted"/>
<dbReference type="SUPFAM" id="SSF49478">
    <property type="entry name" value="Cna protein B-type domain"/>
    <property type="match status" value="2"/>
</dbReference>
<dbReference type="InterPro" id="IPR008454">
    <property type="entry name" value="Collagen-bd_Cna-like_B-typ_dom"/>
</dbReference>
<comment type="caution">
    <text evidence="4">The sequence shown here is derived from an EMBL/GenBank/DDBJ whole genome shotgun (WGS) entry which is preliminary data.</text>
</comment>
<dbReference type="SMART" id="SM00327">
    <property type="entry name" value="VWA"/>
    <property type="match status" value="1"/>
</dbReference>
<dbReference type="RefSeq" id="WP_127978411.1">
    <property type="nucleotide sequence ID" value="NZ_JBPFMR010000063.1"/>
</dbReference>
<dbReference type="InterPro" id="IPR013783">
    <property type="entry name" value="Ig-like_fold"/>
</dbReference>
<dbReference type="Pfam" id="PF00092">
    <property type="entry name" value="VWA"/>
    <property type="match status" value="1"/>
</dbReference>
<accession>A0A437UKU6</accession>
<dbReference type="Pfam" id="PF17802">
    <property type="entry name" value="SpaA"/>
    <property type="match status" value="2"/>
</dbReference>